<sequence>MLIRVADWERIRSGEITLQFRRWKRPAVRAGGTLRTSHGVLAIEAMDVVTRVSRAEAVAAGFPTVTALRSTVDGREGSLYRIRLRFVGEDPRIELRSSSDVDGLTLKEDALALLRLIAANPGVRAADLAASVGREKLPFKADVRKLKAVGLTESLEVGYRLSPRGEAYLRTLASPDP</sequence>
<comment type="caution">
    <text evidence="1">The sequence shown here is derived from an EMBL/GenBank/DDBJ whole genome shotgun (WGS) entry which is preliminary data.</text>
</comment>
<gene>
    <name evidence="1" type="ORF">GCM10011609_75720</name>
</gene>
<dbReference type="Proteomes" id="UP000597656">
    <property type="component" value="Unassembled WGS sequence"/>
</dbReference>
<protein>
    <recommendedName>
        <fullName evidence="3">ASCH domain-containing protein</fullName>
    </recommendedName>
</protein>
<dbReference type="EMBL" id="BMNC01000018">
    <property type="protein sequence ID" value="GGN23143.1"/>
    <property type="molecule type" value="Genomic_DNA"/>
</dbReference>
<evidence type="ECO:0000313" key="1">
    <source>
        <dbReference type="EMBL" id="GGN23143.1"/>
    </source>
</evidence>
<evidence type="ECO:0008006" key="3">
    <source>
        <dbReference type="Google" id="ProtNLM"/>
    </source>
</evidence>
<name>A0ABQ2ISF0_9PSEU</name>
<accession>A0ABQ2ISF0</accession>
<proteinExistence type="predicted"/>
<keyword evidence="2" id="KW-1185">Reference proteome</keyword>
<reference evidence="2" key="1">
    <citation type="journal article" date="2019" name="Int. J. Syst. Evol. Microbiol.">
        <title>The Global Catalogue of Microorganisms (GCM) 10K type strain sequencing project: providing services to taxonomists for standard genome sequencing and annotation.</title>
        <authorList>
            <consortium name="The Broad Institute Genomics Platform"/>
            <consortium name="The Broad Institute Genome Sequencing Center for Infectious Disease"/>
            <person name="Wu L."/>
            <person name="Ma J."/>
        </authorList>
    </citation>
    <scope>NUCLEOTIDE SEQUENCE [LARGE SCALE GENOMIC DNA]</scope>
    <source>
        <strain evidence="2">CGMCC 4.7319</strain>
    </source>
</reference>
<evidence type="ECO:0000313" key="2">
    <source>
        <dbReference type="Proteomes" id="UP000597656"/>
    </source>
</evidence>
<organism evidence="1 2">
    <name type="scientific">Lentzea pudingi</name>
    <dbReference type="NCBI Taxonomy" id="1789439"/>
    <lineage>
        <taxon>Bacteria</taxon>
        <taxon>Bacillati</taxon>
        <taxon>Actinomycetota</taxon>
        <taxon>Actinomycetes</taxon>
        <taxon>Pseudonocardiales</taxon>
        <taxon>Pseudonocardiaceae</taxon>
        <taxon>Lentzea</taxon>
    </lineage>
</organism>
<dbReference type="RefSeq" id="WP_189159696.1">
    <property type="nucleotide sequence ID" value="NZ_BMNC01000018.1"/>
</dbReference>